<evidence type="ECO:0008006" key="6">
    <source>
        <dbReference type="Google" id="ProtNLM"/>
    </source>
</evidence>
<dbReference type="EMBL" id="JAGTXB010000007">
    <property type="protein sequence ID" value="MBS0028837.1"/>
    <property type="molecule type" value="Genomic_DNA"/>
</dbReference>
<accession>A0ABS5J0S6</accession>
<sequence>MSWLKMYRIFTGILLAGLASMLPAAEAQTGKPASSNPRLYIAISGLGNKANSYIQGQQNISIAKIIGQSSIVAKNSLNVDSSSLVSMIRKIYPDKNAAGVCILDWEGEALDILTNDHSGSADYRKIAAEFRKAVTIAKQERPNVQWGIYGLPFRTVSANEKWQQQCYQLRDLLKYVDIICPSLYMIYSERVVSRSYNEKYIENNLRIALELGKELDKPVLPFVWPRWQGKGPSFMTLVPMEAFSAYVKKIMGAEVNGNRPAGVVFWDGEVYYYKQKQPQMLREASSLESFVQRHDSLVMMYSDQILKTLKR</sequence>
<dbReference type="InterPro" id="IPR018155">
    <property type="entry name" value="Hyaluronidase"/>
</dbReference>
<evidence type="ECO:0000256" key="3">
    <source>
        <dbReference type="SAM" id="SignalP"/>
    </source>
</evidence>
<evidence type="ECO:0000313" key="5">
    <source>
        <dbReference type="Proteomes" id="UP000676386"/>
    </source>
</evidence>
<comment type="similarity">
    <text evidence="1">Belongs to the glycosyl hydrolase 56 family.</text>
</comment>
<gene>
    <name evidence="4" type="ORF">KE626_16070</name>
</gene>
<feature type="signal peptide" evidence="3">
    <location>
        <begin position="1"/>
        <end position="27"/>
    </location>
</feature>
<dbReference type="Gene3D" id="3.20.20.70">
    <property type="entry name" value="Aldolase class I"/>
    <property type="match status" value="1"/>
</dbReference>
<protein>
    <recommendedName>
        <fullName evidence="6">Hyaluronidase</fullName>
    </recommendedName>
</protein>
<dbReference type="InterPro" id="IPR017853">
    <property type="entry name" value="GH"/>
</dbReference>
<evidence type="ECO:0000256" key="2">
    <source>
        <dbReference type="ARBA" id="ARBA00023157"/>
    </source>
</evidence>
<proteinExistence type="inferred from homology"/>
<reference evidence="4 5" key="1">
    <citation type="submission" date="2021-04" db="EMBL/GenBank/DDBJ databases">
        <title>Chitinophaga sp. nov., isolated from the rhizosphere soil.</title>
        <authorList>
            <person name="He S."/>
        </authorList>
    </citation>
    <scope>NUCLEOTIDE SEQUENCE [LARGE SCALE GENOMIC DNA]</scope>
    <source>
        <strain evidence="4 5">2R12</strain>
    </source>
</reference>
<keyword evidence="3" id="KW-0732">Signal</keyword>
<dbReference type="RefSeq" id="WP_211973943.1">
    <property type="nucleotide sequence ID" value="NZ_CBFHAM010000069.1"/>
</dbReference>
<keyword evidence="5" id="KW-1185">Reference proteome</keyword>
<feature type="chain" id="PRO_5045481919" description="Hyaluronidase" evidence="3">
    <location>
        <begin position="28"/>
        <end position="311"/>
    </location>
</feature>
<comment type="caution">
    <text evidence="4">The sequence shown here is derived from an EMBL/GenBank/DDBJ whole genome shotgun (WGS) entry which is preliminary data.</text>
</comment>
<dbReference type="Proteomes" id="UP000676386">
    <property type="component" value="Unassembled WGS sequence"/>
</dbReference>
<evidence type="ECO:0000256" key="1">
    <source>
        <dbReference type="ARBA" id="ARBA00008871"/>
    </source>
</evidence>
<dbReference type="InterPro" id="IPR013785">
    <property type="entry name" value="Aldolase_TIM"/>
</dbReference>
<keyword evidence="2" id="KW-1015">Disulfide bond</keyword>
<organism evidence="4 5">
    <name type="scientific">Chitinophaga hostae</name>
    <dbReference type="NCBI Taxonomy" id="2831022"/>
    <lineage>
        <taxon>Bacteria</taxon>
        <taxon>Pseudomonadati</taxon>
        <taxon>Bacteroidota</taxon>
        <taxon>Chitinophagia</taxon>
        <taxon>Chitinophagales</taxon>
        <taxon>Chitinophagaceae</taxon>
        <taxon>Chitinophaga</taxon>
    </lineage>
</organism>
<dbReference type="Pfam" id="PF01630">
    <property type="entry name" value="Glyco_hydro_56"/>
    <property type="match status" value="1"/>
</dbReference>
<evidence type="ECO:0000313" key="4">
    <source>
        <dbReference type="EMBL" id="MBS0028837.1"/>
    </source>
</evidence>
<name>A0ABS5J0S6_9BACT</name>
<dbReference type="SUPFAM" id="SSF51445">
    <property type="entry name" value="(Trans)glycosidases"/>
    <property type="match status" value="1"/>
</dbReference>